<dbReference type="Gene3D" id="2.80.10.50">
    <property type="match status" value="1"/>
</dbReference>
<proteinExistence type="predicted"/>
<dbReference type="InterPro" id="IPR031755">
    <property type="entry name" value="Inhibitor_I66"/>
</dbReference>
<feature type="region of interest" description="Disordered" evidence="1">
    <location>
        <begin position="150"/>
        <end position="172"/>
    </location>
</feature>
<comment type="caution">
    <text evidence="2">The sequence shown here is derived from an EMBL/GenBank/DDBJ whole genome shotgun (WGS) entry which is preliminary data.</text>
</comment>
<accession>A0AAV9V8P1</accession>
<organism evidence="2 3">
    <name type="scientific">Orbilia blumenaviensis</name>
    <dbReference type="NCBI Taxonomy" id="1796055"/>
    <lineage>
        <taxon>Eukaryota</taxon>
        <taxon>Fungi</taxon>
        <taxon>Dikarya</taxon>
        <taxon>Ascomycota</taxon>
        <taxon>Pezizomycotina</taxon>
        <taxon>Orbiliomycetes</taxon>
        <taxon>Orbiliales</taxon>
        <taxon>Orbiliaceae</taxon>
        <taxon>Orbilia</taxon>
    </lineage>
</organism>
<evidence type="ECO:0000313" key="2">
    <source>
        <dbReference type="EMBL" id="KAK6353866.1"/>
    </source>
</evidence>
<dbReference type="AlphaFoldDB" id="A0AAV9V8P1"/>
<evidence type="ECO:0000313" key="3">
    <source>
        <dbReference type="Proteomes" id="UP001373714"/>
    </source>
</evidence>
<protein>
    <submittedName>
        <fullName evidence="2">Uncharacterized protein</fullName>
    </submittedName>
</protein>
<evidence type="ECO:0000256" key="1">
    <source>
        <dbReference type="SAM" id="MobiDB-lite"/>
    </source>
</evidence>
<name>A0AAV9V8P1_9PEZI</name>
<gene>
    <name evidence="2" type="ORF">TWF730_008288</name>
</gene>
<keyword evidence="3" id="KW-1185">Reference proteome</keyword>
<dbReference type="EMBL" id="JAVHNS010000005">
    <property type="protein sequence ID" value="KAK6353866.1"/>
    <property type="molecule type" value="Genomic_DNA"/>
</dbReference>
<dbReference type="GO" id="GO:0004867">
    <property type="term" value="F:serine-type endopeptidase inhibitor activity"/>
    <property type="evidence" value="ECO:0007669"/>
    <property type="project" value="InterPro"/>
</dbReference>
<dbReference type="Proteomes" id="UP001373714">
    <property type="component" value="Unassembled WGS sequence"/>
</dbReference>
<dbReference type="Pfam" id="PF16850">
    <property type="entry name" value="Inhibitor_I66"/>
    <property type="match status" value="1"/>
</dbReference>
<sequence length="188" mass="22136">MANIKPGYYKIYGTEQYEWNPISRSMIEDRSLWPKKIWALRLETPGLQPWKFTKSGDGFILESRGAPTGQDEGDVVAILNPRWNDYIEWVIDQPQDVAFFKIRTKDRKLFWTISEENGFAGRQIVLRKEGEGFQNFRLVRVDEDDFEAEEHGYNHGSGYRGRHRPGEEVDSEYDNHFSYGKRQKKFCS</sequence>
<reference evidence="2 3" key="1">
    <citation type="submission" date="2019-10" db="EMBL/GenBank/DDBJ databases">
        <authorList>
            <person name="Palmer J.M."/>
        </authorList>
    </citation>
    <scope>NUCLEOTIDE SEQUENCE [LARGE SCALE GENOMIC DNA]</scope>
    <source>
        <strain evidence="2 3">TWF730</strain>
    </source>
</reference>